<accession>A0A1H0DSN3</accession>
<name>A0A1H0DSN3_ALLAB</name>
<evidence type="ECO:0000259" key="1">
    <source>
        <dbReference type="PROSITE" id="PS50043"/>
    </source>
</evidence>
<evidence type="ECO:0000313" key="3">
    <source>
        <dbReference type="Proteomes" id="UP000183376"/>
    </source>
</evidence>
<dbReference type="eggNOG" id="COG4997">
    <property type="taxonomic scope" value="Bacteria"/>
</dbReference>
<dbReference type="AlphaFoldDB" id="A0A1H0DSN3"/>
<protein>
    <submittedName>
        <fullName evidence="2">Regulatory protein, luxR family</fullName>
    </submittedName>
</protein>
<evidence type="ECO:0000313" key="2">
    <source>
        <dbReference type="EMBL" id="SDN73267.1"/>
    </source>
</evidence>
<keyword evidence="3" id="KW-1185">Reference proteome</keyword>
<dbReference type="InterPro" id="IPR036388">
    <property type="entry name" value="WH-like_DNA-bd_sf"/>
</dbReference>
<dbReference type="SMART" id="SM00421">
    <property type="entry name" value="HTH_LUXR"/>
    <property type="match status" value="1"/>
</dbReference>
<dbReference type="GO" id="GO:0003677">
    <property type="term" value="F:DNA binding"/>
    <property type="evidence" value="ECO:0007669"/>
    <property type="project" value="InterPro"/>
</dbReference>
<dbReference type="InterPro" id="IPR016032">
    <property type="entry name" value="Sig_transdc_resp-reg_C-effctor"/>
</dbReference>
<dbReference type="PROSITE" id="PS50043">
    <property type="entry name" value="HTH_LUXR_2"/>
    <property type="match status" value="1"/>
</dbReference>
<dbReference type="SUPFAM" id="SSF46894">
    <property type="entry name" value="C-terminal effector domain of the bipartite response regulators"/>
    <property type="match status" value="1"/>
</dbReference>
<dbReference type="Proteomes" id="UP000183376">
    <property type="component" value="Chromosome I"/>
</dbReference>
<feature type="domain" description="HTH luxR-type" evidence="1">
    <location>
        <begin position="1"/>
        <end position="64"/>
    </location>
</feature>
<dbReference type="InterPro" id="IPR000792">
    <property type="entry name" value="Tscrpt_reg_LuxR_C"/>
</dbReference>
<dbReference type="EMBL" id="LT629701">
    <property type="protein sequence ID" value="SDN73267.1"/>
    <property type="molecule type" value="Genomic_DNA"/>
</dbReference>
<gene>
    <name evidence="2" type="ORF">SAMN04489726_7979</name>
</gene>
<organism evidence="2 3">
    <name type="scientific">Allokutzneria albata</name>
    <name type="common">Kibdelosporangium albatum</name>
    <dbReference type="NCBI Taxonomy" id="211114"/>
    <lineage>
        <taxon>Bacteria</taxon>
        <taxon>Bacillati</taxon>
        <taxon>Actinomycetota</taxon>
        <taxon>Actinomycetes</taxon>
        <taxon>Pseudonocardiales</taxon>
        <taxon>Pseudonocardiaceae</taxon>
        <taxon>Allokutzneria</taxon>
    </lineage>
</organism>
<dbReference type="Pfam" id="PF00196">
    <property type="entry name" value="GerE"/>
    <property type="match status" value="1"/>
</dbReference>
<dbReference type="RefSeq" id="WP_162184897.1">
    <property type="nucleotide sequence ID" value="NZ_JOEF01000022.1"/>
</dbReference>
<dbReference type="GO" id="GO:0006355">
    <property type="term" value="P:regulation of DNA-templated transcription"/>
    <property type="evidence" value="ECO:0007669"/>
    <property type="project" value="InterPro"/>
</dbReference>
<dbReference type="STRING" id="211114.SAMN04489726_7979"/>
<dbReference type="Gene3D" id="1.10.10.10">
    <property type="entry name" value="Winged helix-like DNA-binding domain superfamily/Winged helix DNA-binding domain"/>
    <property type="match status" value="1"/>
</dbReference>
<sequence>MTALTLTIGQVQLLHCLAEGWDTAGIAEILQCSDAAAVAHLDELFAALGAKNRAHAVALAYSRGYLTTATDLPGVLADVAVERRRQDLKWGQQDHPDGTGGAHAAAAVRRVQAINARRAELGMLTFADILVEEVTEALAETDPVLLRAELVQVAASAVLWIEANDRRLATAIEHHTEEVPRG</sequence>
<proteinExistence type="predicted"/>
<reference evidence="2 3" key="1">
    <citation type="submission" date="2016-10" db="EMBL/GenBank/DDBJ databases">
        <authorList>
            <person name="de Groot N.N."/>
        </authorList>
    </citation>
    <scope>NUCLEOTIDE SEQUENCE [LARGE SCALE GENOMIC DNA]</scope>
    <source>
        <strain evidence="2 3">DSM 44149</strain>
    </source>
</reference>